<dbReference type="InterPro" id="IPR005180">
    <property type="entry name" value="DUF302"/>
</dbReference>
<evidence type="ECO:0000313" key="2">
    <source>
        <dbReference type="EMBL" id="OJT06822.1"/>
    </source>
</evidence>
<accession>A0A1M2VGV2</accession>
<dbReference type="Gene3D" id="3.30.310.70">
    <property type="entry name" value="TT1751-like domain"/>
    <property type="match status" value="1"/>
</dbReference>
<name>A0A1M2VGV2_TRAPU</name>
<dbReference type="OrthoDB" id="5190258at2759"/>
<dbReference type="Proteomes" id="UP000184267">
    <property type="component" value="Unassembled WGS sequence"/>
</dbReference>
<proteinExistence type="predicted"/>
<protein>
    <recommendedName>
        <fullName evidence="1">DUF302 domain-containing protein</fullName>
    </recommendedName>
</protein>
<organism evidence="2 3">
    <name type="scientific">Trametes pubescens</name>
    <name type="common">White-rot fungus</name>
    <dbReference type="NCBI Taxonomy" id="154538"/>
    <lineage>
        <taxon>Eukaryota</taxon>
        <taxon>Fungi</taxon>
        <taxon>Dikarya</taxon>
        <taxon>Basidiomycota</taxon>
        <taxon>Agaricomycotina</taxon>
        <taxon>Agaricomycetes</taxon>
        <taxon>Polyporales</taxon>
        <taxon>Polyporaceae</taxon>
        <taxon>Trametes</taxon>
    </lineage>
</organism>
<gene>
    <name evidence="2" type="ORF">TRAPUB_2339</name>
</gene>
<dbReference type="SUPFAM" id="SSF103247">
    <property type="entry name" value="TT1751-like"/>
    <property type="match status" value="1"/>
</dbReference>
<evidence type="ECO:0000313" key="3">
    <source>
        <dbReference type="Proteomes" id="UP000184267"/>
    </source>
</evidence>
<dbReference type="InterPro" id="IPR035923">
    <property type="entry name" value="TT1751-like_sf"/>
</dbReference>
<dbReference type="EMBL" id="MNAD01001255">
    <property type="protein sequence ID" value="OJT06822.1"/>
    <property type="molecule type" value="Genomic_DNA"/>
</dbReference>
<keyword evidence="3" id="KW-1185">Reference proteome</keyword>
<feature type="domain" description="DUF302" evidence="1">
    <location>
        <begin position="77"/>
        <end position="140"/>
    </location>
</feature>
<reference evidence="2 3" key="1">
    <citation type="submission" date="2016-10" db="EMBL/GenBank/DDBJ databases">
        <title>Genome sequence of the basidiomycete white-rot fungus Trametes pubescens.</title>
        <authorList>
            <person name="Makela M.R."/>
            <person name="Granchi Z."/>
            <person name="Peng M."/>
            <person name="De Vries R.P."/>
            <person name="Grigoriev I."/>
            <person name="Riley R."/>
            <person name="Hilden K."/>
        </authorList>
    </citation>
    <scope>NUCLEOTIDE SEQUENCE [LARGE SCALE GENOMIC DNA]</scope>
    <source>
        <strain evidence="2 3">FBCC735</strain>
    </source>
</reference>
<sequence>MATSKSVVEYTGKRITYETPLAFAEVSARLEKAVNKSAGGPAVYRVLGTAQNKEELEAGINALTAGGDFVYFGELAHHRWMKTYTGVPSTPQTIVYTFGNPLIAQTMLSHDYAAGLNVPPKLMLLENADGGGTKVIYDDPATLILSGGNEELRKAAEALSAKIERLVLSVLGEELE</sequence>
<comment type="caution">
    <text evidence="2">The sequence shown here is derived from an EMBL/GenBank/DDBJ whole genome shotgun (WGS) entry which is preliminary data.</text>
</comment>
<evidence type="ECO:0000259" key="1">
    <source>
        <dbReference type="Pfam" id="PF03625"/>
    </source>
</evidence>
<dbReference type="AlphaFoldDB" id="A0A1M2VGV2"/>
<dbReference type="Pfam" id="PF03625">
    <property type="entry name" value="DUF302"/>
    <property type="match status" value="1"/>
</dbReference>
<dbReference type="OMA" id="TMLRHDV"/>
<dbReference type="CDD" id="cd14797">
    <property type="entry name" value="DUF302"/>
    <property type="match status" value="1"/>
</dbReference>